<evidence type="ECO:0000313" key="3">
    <source>
        <dbReference type="EMBL" id="APW43585.1"/>
    </source>
</evidence>
<feature type="transmembrane region" description="Helical" evidence="1">
    <location>
        <begin position="53"/>
        <end position="73"/>
    </location>
</feature>
<evidence type="ECO:0000256" key="1">
    <source>
        <dbReference type="SAM" id="Phobius"/>
    </source>
</evidence>
<dbReference type="Proteomes" id="UP000186110">
    <property type="component" value="Chromosome"/>
</dbReference>
<dbReference type="KEGG" id="rsb:RS694_14280"/>
<dbReference type="RefSeq" id="WP_029709758.1">
    <property type="nucleotide sequence ID" value="NZ_CP019239.1"/>
</dbReference>
<dbReference type="Pfam" id="PF13239">
    <property type="entry name" value="2TM"/>
    <property type="match status" value="1"/>
</dbReference>
<sequence length="95" mass="10457">MHTTLNVDEAEQLARKRAGAKLGWITHATVYLLVNALVLLTGWSGHHGHGFPILGWGLALLIHGAVVFLAAPGDALHDRLLQRERARLQGRLDPW</sequence>
<name>A0A1P8KC97_9BURK</name>
<evidence type="ECO:0000313" key="4">
    <source>
        <dbReference type="Proteomes" id="UP000186110"/>
    </source>
</evidence>
<proteinExistence type="predicted"/>
<keyword evidence="1" id="KW-0472">Membrane</keyword>
<dbReference type="EMBL" id="CP019239">
    <property type="protein sequence ID" value="APW43585.1"/>
    <property type="molecule type" value="Genomic_DNA"/>
</dbReference>
<feature type="transmembrane region" description="Helical" evidence="1">
    <location>
        <begin position="22"/>
        <end position="41"/>
    </location>
</feature>
<gene>
    <name evidence="3" type="ORF">RS694_14280</name>
</gene>
<keyword evidence="4" id="KW-1185">Reference proteome</keyword>
<reference evidence="3 4" key="1">
    <citation type="submission" date="2017-01" db="EMBL/GenBank/DDBJ databases">
        <authorList>
            <person name="Mah S.A."/>
            <person name="Swanson W.J."/>
            <person name="Moy G.W."/>
            <person name="Vacquier V.D."/>
        </authorList>
    </citation>
    <scope>NUCLEOTIDE SEQUENCE [LARGE SCALE GENOMIC DNA]</scope>
    <source>
        <strain evidence="3 4">DSM 22694</strain>
    </source>
</reference>
<dbReference type="STRING" id="1484693.RS694_14280"/>
<feature type="domain" description="2TM" evidence="2">
    <location>
        <begin position="13"/>
        <end position="70"/>
    </location>
</feature>
<accession>A0A1P8KC97</accession>
<protein>
    <recommendedName>
        <fullName evidence="2">2TM domain-containing protein</fullName>
    </recommendedName>
</protein>
<keyword evidence="1" id="KW-0812">Transmembrane</keyword>
<dbReference type="InterPro" id="IPR025698">
    <property type="entry name" value="2TM_dom"/>
</dbReference>
<evidence type="ECO:0000259" key="2">
    <source>
        <dbReference type="Pfam" id="PF13239"/>
    </source>
</evidence>
<dbReference type="eggNOG" id="ENOG5032Y4Z">
    <property type="taxonomic scope" value="Bacteria"/>
</dbReference>
<keyword evidence="1" id="KW-1133">Transmembrane helix</keyword>
<organism evidence="3 4">
    <name type="scientific">Rhodoferax saidenbachensis</name>
    <dbReference type="NCBI Taxonomy" id="1484693"/>
    <lineage>
        <taxon>Bacteria</taxon>
        <taxon>Pseudomonadati</taxon>
        <taxon>Pseudomonadota</taxon>
        <taxon>Betaproteobacteria</taxon>
        <taxon>Burkholderiales</taxon>
        <taxon>Comamonadaceae</taxon>
        <taxon>Rhodoferax</taxon>
    </lineage>
</organism>
<dbReference type="AlphaFoldDB" id="A0A1P8KC97"/>